<dbReference type="PROSITE" id="PS00101">
    <property type="entry name" value="HEXAPEP_TRANSFERASES"/>
    <property type="match status" value="1"/>
</dbReference>
<organism evidence="5 6">
    <name type="scientific">Haloferax larsenii</name>
    <dbReference type="NCBI Taxonomy" id="302484"/>
    <lineage>
        <taxon>Archaea</taxon>
        <taxon>Methanobacteriati</taxon>
        <taxon>Methanobacteriota</taxon>
        <taxon>Stenosarchaea group</taxon>
        <taxon>Halobacteria</taxon>
        <taxon>Halobacteriales</taxon>
        <taxon>Haloferacaceae</taxon>
        <taxon>Haloferax</taxon>
    </lineage>
</organism>
<protein>
    <submittedName>
        <fullName evidence="5">N-acetyltransferase</fullName>
    </submittedName>
</protein>
<dbReference type="RefSeq" id="WP_049918704.1">
    <property type="nucleotide sequence ID" value="NZ_CP078064.1"/>
</dbReference>
<geneLocation type="plasmid" evidence="5 6">
    <name>pHl5678-1</name>
</geneLocation>
<dbReference type="Gene3D" id="2.160.10.10">
    <property type="entry name" value="Hexapeptide repeat proteins"/>
    <property type="match status" value="1"/>
</dbReference>
<name>A0ABY5RIA6_HALLR</name>
<accession>A0ABY5RIA6</accession>
<sequence>MRMYVTGTGCDIDDDVTIGYAAGDDPDQTVIGDDARIRSGTIIYSDVDIGDGFITGHDALVREDTEIGDDVVVGTKTVIDGTSDIGSNVSLQSRVYVPTDTTIGSNVFVGPGAVLTNDPYPVRQDVEMTGPTLEDGASIGGNATVLPDVTVGEDAFVAAGAIVTEDVPPETLAVGAPAEHRPLPPKLQGENSI</sequence>
<dbReference type="InterPro" id="IPR011004">
    <property type="entry name" value="Trimer_LpxA-like_sf"/>
</dbReference>
<keyword evidence="1" id="KW-0028">Amino-acid biosynthesis</keyword>
<keyword evidence="2" id="KW-0808">Transferase</keyword>
<keyword evidence="4" id="KW-0457">Lysine biosynthesis</keyword>
<dbReference type="PANTHER" id="PTHR43300:SF10">
    <property type="entry name" value="2,3,4,5-TETRAHYDROPYRIDINE-2,6-DICARBOXYLATE N-ACETYLTRANSFERASE"/>
    <property type="match status" value="1"/>
</dbReference>
<dbReference type="InterPro" id="IPR050179">
    <property type="entry name" value="Trans_hexapeptide_repeat"/>
</dbReference>
<dbReference type="GeneID" id="74530429"/>
<evidence type="ECO:0000256" key="2">
    <source>
        <dbReference type="ARBA" id="ARBA00022679"/>
    </source>
</evidence>
<dbReference type="Proteomes" id="UP001058330">
    <property type="component" value="Plasmid pHl5678-1"/>
</dbReference>
<evidence type="ECO:0000256" key="3">
    <source>
        <dbReference type="ARBA" id="ARBA00022915"/>
    </source>
</evidence>
<evidence type="ECO:0000256" key="1">
    <source>
        <dbReference type="ARBA" id="ARBA00022605"/>
    </source>
</evidence>
<keyword evidence="3" id="KW-0220">Diaminopimelate biosynthesis</keyword>
<evidence type="ECO:0000313" key="6">
    <source>
        <dbReference type="Proteomes" id="UP001058330"/>
    </source>
</evidence>
<dbReference type="SUPFAM" id="SSF51161">
    <property type="entry name" value="Trimeric LpxA-like enzymes"/>
    <property type="match status" value="1"/>
</dbReference>
<keyword evidence="6" id="KW-1185">Reference proteome</keyword>
<gene>
    <name evidence="5" type="ORF">KU306_15925</name>
</gene>
<dbReference type="Pfam" id="PF00132">
    <property type="entry name" value="Hexapep"/>
    <property type="match status" value="2"/>
</dbReference>
<dbReference type="CDD" id="cd03358">
    <property type="entry name" value="LbH_WxcM_N_like"/>
    <property type="match status" value="1"/>
</dbReference>
<keyword evidence="5" id="KW-0614">Plasmid</keyword>
<evidence type="ECO:0000313" key="5">
    <source>
        <dbReference type="EMBL" id="UVE52102.1"/>
    </source>
</evidence>
<dbReference type="EMBL" id="CP078064">
    <property type="protein sequence ID" value="UVE52102.1"/>
    <property type="molecule type" value="Genomic_DNA"/>
</dbReference>
<dbReference type="InterPro" id="IPR001451">
    <property type="entry name" value="Hexapep"/>
</dbReference>
<dbReference type="PANTHER" id="PTHR43300">
    <property type="entry name" value="ACETYLTRANSFERASE"/>
    <property type="match status" value="1"/>
</dbReference>
<evidence type="ECO:0000256" key="4">
    <source>
        <dbReference type="ARBA" id="ARBA00023154"/>
    </source>
</evidence>
<proteinExistence type="predicted"/>
<reference evidence="5" key="1">
    <citation type="submission" date="2021-07" db="EMBL/GenBank/DDBJ databases">
        <title>Studies on halocins as antimicrobial molecules from haloarchaea.</title>
        <authorList>
            <person name="Kumar S."/>
            <person name="Khare S.K."/>
        </authorList>
    </citation>
    <scope>NUCLEOTIDE SEQUENCE</scope>
    <source>
        <strain evidence="5">NCIM 5678</strain>
        <plasmid evidence="5">pHl5678-1</plasmid>
    </source>
</reference>
<dbReference type="InterPro" id="IPR018357">
    <property type="entry name" value="Hexapep_transf_CS"/>
</dbReference>